<accession>A0A9W8NS98</accession>
<feature type="coiled-coil region" evidence="1">
    <location>
        <begin position="699"/>
        <end position="729"/>
    </location>
</feature>
<keyword evidence="4" id="KW-1185">Reference proteome</keyword>
<proteinExistence type="predicted"/>
<feature type="region of interest" description="Disordered" evidence="2">
    <location>
        <begin position="97"/>
        <end position="159"/>
    </location>
</feature>
<organism evidence="3 4">
    <name type="scientific">Lentinula detonsa</name>
    <dbReference type="NCBI Taxonomy" id="2804962"/>
    <lineage>
        <taxon>Eukaryota</taxon>
        <taxon>Fungi</taxon>
        <taxon>Dikarya</taxon>
        <taxon>Basidiomycota</taxon>
        <taxon>Agaricomycotina</taxon>
        <taxon>Agaricomycetes</taxon>
        <taxon>Agaricomycetidae</taxon>
        <taxon>Agaricales</taxon>
        <taxon>Marasmiineae</taxon>
        <taxon>Omphalotaceae</taxon>
        <taxon>Lentinula</taxon>
    </lineage>
</organism>
<name>A0A9W8NS98_9AGAR</name>
<evidence type="ECO:0008006" key="5">
    <source>
        <dbReference type="Google" id="ProtNLM"/>
    </source>
</evidence>
<dbReference type="AlphaFoldDB" id="A0A9W8NS98"/>
<sequence length="768" mass="87693">MLAVDIHVLDFVTRLFLRIAPNNTAWADSINEFLSSQGYQLQGQDPLRRQFGNALQWFNSLQDLTANFVDQVLSIARNYEEGGSEVSDAEVKTVEIAKGKEARESSEDDDSNVDSGSDQPAKKQLRIDSDQEMNHPSRPNACFTQKHNKRSYKDPPRQHPRTVFLLESDVKRWEEIVASLRPPKTMPKTAAGGEAREDGYELSLKVPNSVLDACEASFTAADGSREKASTQFFDSTALMAMLCRHDRVLWLVNMTSPGERQHYALALIDWLFKNLPSGFIVGLLYDISCSIHRSCVKWGFLDAYLSQLTFAISVFHAYGHGWACQCVYHPRKCDGFGLSDAYLHICGHHTRLYTLDSQVQYADWLSLLGIGNWLARKWRNTQTRRLEADTQVISSAKQDRYLREQWKSQLSSQTRPLPRQTKNAGRSAVEEAIRLRKVQDTLHDRVSALEDVLSDINSEDYQVAEVEGKLPDLRGKLAQVQAKLIWQEQLLGVVGQQQYRHLATSPFMALQMNAHALKQYNDRKVRTQTEDAVKRRDPGIQALARQYNILCHKMEELVRLKRAPRNAIAPQPIPLKELFDLDVDDVIWQDVGLDASGDIENPPAWLTDEDVKSGIKGILLRDRCDEELRRLKHECIALYHWLSEEWQVVNACIEAATNLDLVYQLQERRRCLIKLGVTWRNALQGIPQLYNVSDWGLSASELSEAEQDLDEEKLEAVEETEEYIEMEDEFSDFDEDDLDIGLVEWIDALEDGELSYGEEDLDDVDNFL</sequence>
<gene>
    <name evidence="3" type="ORF">DFH05DRAFT_1529806</name>
</gene>
<evidence type="ECO:0000256" key="1">
    <source>
        <dbReference type="SAM" id="Coils"/>
    </source>
</evidence>
<evidence type="ECO:0000313" key="3">
    <source>
        <dbReference type="EMBL" id="KAJ3739924.1"/>
    </source>
</evidence>
<dbReference type="PANTHER" id="PTHR33096">
    <property type="entry name" value="CXC2 DOMAIN-CONTAINING PROTEIN"/>
    <property type="match status" value="1"/>
</dbReference>
<reference evidence="3 4" key="1">
    <citation type="journal article" date="2023" name="Proc. Natl. Acad. Sci. U.S.A.">
        <title>A global phylogenomic analysis of the shiitake genus Lentinula.</title>
        <authorList>
            <person name="Sierra-Patev S."/>
            <person name="Min B."/>
            <person name="Naranjo-Ortiz M."/>
            <person name="Looney B."/>
            <person name="Konkel Z."/>
            <person name="Slot J.C."/>
            <person name="Sakamoto Y."/>
            <person name="Steenwyk J.L."/>
            <person name="Rokas A."/>
            <person name="Carro J."/>
            <person name="Camarero S."/>
            <person name="Ferreira P."/>
            <person name="Molpeceres G."/>
            <person name="Ruiz-Duenas F.J."/>
            <person name="Serrano A."/>
            <person name="Henrissat B."/>
            <person name="Drula E."/>
            <person name="Hughes K.W."/>
            <person name="Mata J.L."/>
            <person name="Ishikawa N.K."/>
            <person name="Vargas-Isla R."/>
            <person name="Ushijima S."/>
            <person name="Smith C.A."/>
            <person name="Donoghue J."/>
            <person name="Ahrendt S."/>
            <person name="Andreopoulos W."/>
            <person name="He G."/>
            <person name="LaButti K."/>
            <person name="Lipzen A."/>
            <person name="Ng V."/>
            <person name="Riley R."/>
            <person name="Sandor L."/>
            <person name="Barry K."/>
            <person name="Martinez A.T."/>
            <person name="Xiao Y."/>
            <person name="Gibbons J.G."/>
            <person name="Terashima K."/>
            <person name="Grigoriev I.V."/>
            <person name="Hibbett D."/>
        </authorList>
    </citation>
    <scope>NUCLEOTIDE SEQUENCE [LARGE SCALE GENOMIC DNA]</scope>
    <source>
        <strain evidence="3 4">TFB7810</strain>
    </source>
</reference>
<dbReference type="EMBL" id="JANVFU010000016">
    <property type="protein sequence ID" value="KAJ3739924.1"/>
    <property type="molecule type" value="Genomic_DNA"/>
</dbReference>
<protein>
    <recommendedName>
        <fullName evidence="5">CxC1-like cysteine cluster associated with KDZ transposases domain-containing protein</fullName>
    </recommendedName>
</protein>
<evidence type="ECO:0000256" key="2">
    <source>
        <dbReference type="SAM" id="MobiDB-lite"/>
    </source>
</evidence>
<dbReference type="InterPro" id="IPR040521">
    <property type="entry name" value="KDZ"/>
</dbReference>
<dbReference type="PANTHER" id="PTHR33096:SF1">
    <property type="entry name" value="CXC1-LIKE CYSTEINE CLUSTER ASSOCIATED WITH KDZ TRANSPOSASES DOMAIN-CONTAINING PROTEIN"/>
    <property type="match status" value="1"/>
</dbReference>
<feature type="compositionally biased region" description="Basic and acidic residues" evidence="2">
    <location>
        <begin position="125"/>
        <end position="135"/>
    </location>
</feature>
<dbReference type="Pfam" id="PF18758">
    <property type="entry name" value="KDZ"/>
    <property type="match status" value="1"/>
</dbReference>
<evidence type="ECO:0000313" key="4">
    <source>
        <dbReference type="Proteomes" id="UP001142393"/>
    </source>
</evidence>
<keyword evidence="1" id="KW-0175">Coiled coil</keyword>
<dbReference type="Proteomes" id="UP001142393">
    <property type="component" value="Unassembled WGS sequence"/>
</dbReference>
<comment type="caution">
    <text evidence="3">The sequence shown here is derived from an EMBL/GenBank/DDBJ whole genome shotgun (WGS) entry which is preliminary data.</text>
</comment>